<proteinExistence type="predicted"/>
<dbReference type="AlphaFoldDB" id="A0A7T4C325"/>
<evidence type="ECO:0000313" key="1">
    <source>
        <dbReference type="EMBL" id="QQA60733.1"/>
    </source>
</evidence>
<accession>A0A7T4C325</accession>
<sequence length="125" mass="14742">MRSQEQKNIQTATAIYEKTFKLEGSFKLIFNGEYPYAAVAKNTLSSFPQMRPLLPNYFANWWWSFQFLRRNGFYYEFPQGKDINYALNELDICHDAYVIHALDFDSYIKDDFAIIDFTKGVCGMK</sequence>
<gene>
    <name evidence="1" type="ORF">JC965_22610</name>
</gene>
<organism evidence="1">
    <name type="scientific">Aeromonas caviae</name>
    <name type="common">Aeromonas punctata</name>
    <dbReference type="NCBI Taxonomy" id="648"/>
    <lineage>
        <taxon>Bacteria</taxon>
        <taxon>Pseudomonadati</taxon>
        <taxon>Pseudomonadota</taxon>
        <taxon>Gammaproteobacteria</taxon>
        <taxon>Aeromonadales</taxon>
        <taxon>Aeromonadaceae</taxon>
        <taxon>Aeromonas</taxon>
    </lineage>
</organism>
<reference evidence="1" key="1">
    <citation type="submission" date="2020-12" db="EMBL/GenBank/DDBJ databases">
        <title>GES Beta-lactamases isolated from hospital effluents in Brazil.</title>
        <authorList>
            <person name="Conte D."/>
            <person name="Mesa D."/>
            <person name="Palmeiro J.K."/>
            <person name="Dalla-Costa L.M."/>
        </authorList>
    </citation>
    <scope>NUCLEOTIDE SEQUENCE [LARGE SCALE GENOMIC DNA]</scope>
    <source>
        <strain evidence="1">Aero21</strain>
    </source>
</reference>
<name>A0A7T4C325_AERCA</name>
<protein>
    <submittedName>
        <fullName evidence="1">Uncharacterized protein</fullName>
    </submittedName>
</protein>
<dbReference type="EMBL" id="CP065937">
    <property type="protein sequence ID" value="QQA60733.1"/>
    <property type="molecule type" value="Genomic_DNA"/>
</dbReference>